<evidence type="ECO:0000256" key="2">
    <source>
        <dbReference type="ARBA" id="ARBA00022603"/>
    </source>
</evidence>
<evidence type="ECO:0000256" key="1">
    <source>
        <dbReference type="ARBA" id="ARBA00008361"/>
    </source>
</evidence>
<dbReference type="InterPro" id="IPR029063">
    <property type="entry name" value="SAM-dependent_MTases_sf"/>
</dbReference>
<comment type="caution">
    <text evidence="5">The sequence shown here is derived from an EMBL/GenBank/DDBJ whole genome shotgun (WGS) entry which is preliminary data.</text>
</comment>
<keyword evidence="6" id="KW-1185">Reference proteome</keyword>
<dbReference type="Pfam" id="PF08241">
    <property type="entry name" value="Methyltransf_11"/>
    <property type="match status" value="1"/>
</dbReference>
<accession>A0ABN9RVI0</accession>
<dbReference type="PANTHER" id="PTHR12176:SF79">
    <property type="entry name" value="METHYLTRANSFERASE TYPE 11 DOMAIN-CONTAINING PROTEIN"/>
    <property type="match status" value="1"/>
</dbReference>
<name>A0ABN9RVI0_9DINO</name>
<keyword evidence="3" id="KW-0808">Transferase</keyword>
<evidence type="ECO:0000256" key="3">
    <source>
        <dbReference type="ARBA" id="ARBA00022679"/>
    </source>
</evidence>
<dbReference type="EMBL" id="CAUYUJ010008224">
    <property type="protein sequence ID" value="CAK0823233.1"/>
    <property type="molecule type" value="Genomic_DNA"/>
</dbReference>
<dbReference type="PANTHER" id="PTHR12176">
    <property type="entry name" value="SAM-DEPENDENT METHYLTRANSFERASE SUPERFAMILY PROTEIN"/>
    <property type="match status" value="1"/>
</dbReference>
<gene>
    <name evidence="5" type="ORF">PCOR1329_LOCUS24046</name>
</gene>
<comment type="similarity">
    <text evidence="1">Belongs to the methyltransferase superfamily.</text>
</comment>
<evidence type="ECO:0000313" key="6">
    <source>
        <dbReference type="Proteomes" id="UP001189429"/>
    </source>
</evidence>
<sequence>MSTGAWTRSDLQDRSYAQADVTVSMDRLSECEDLKLIVKDVAAHEKAARLLHVGHGCSSLPEHLYDEGYTSIVSIDSQSTARVDRGLRRGADRLEAIPLMRARNRERLGMTWLEMDATDMAFTDGSFDVVVDNGMLDRLICAGTSPMLAGAYLGETVRVLAAGGAFVCASLHPPEITMMWLEPHQFSITVVTIAASLAGNRGTHAYVCSKGECNLDAQHQSLCLRREARSGAMSCEMVCQSGTSNHSP</sequence>
<keyword evidence="2" id="KW-0489">Methyltransferase</keyword>
<feature type="domain" description="Methyltransferase type 11" evidence="4">
    <location>
        <begin position="100"/>
        <end position="168"/>
    </location>
</feature>
<dbReference type="SUPFAM" id="SSF53335">
    <property type="entry name" value="S-adenosyl-L-methionine-dependent methyltransferases"/>
    <property type="match status" value="1"/>
</dbReference>
<dbReference type="Gene3D" id="3.40.50.150">
    <property type="entry name" value="Vaccinia Virus protein VP39"/>
    <property type="match status" value="1"/>
</dbReference>
<reference evidence="5" key="1">
    <citation type="submission" date="2023-10" db="EMBL/GenBank/DDBJ databases">
        <authorList>
            <person name="Chen Y."/>
            <person name="Shah S."/>
            <person name="Dougan E. K."/>
            <person name="Thang M."/>
            <person name="Chan C."/>
        </authorList>
    </citation>
    <scope>NUCLEOTIDE SEQUENCE [LARGE SCALE GENOMIC DNA]</scope>
</reference>
<proteinExistence type="inferred from homology"/>
<dbReference type="Proteomes" id="UP001189429">
    <property type="component" value="Unassembled WGS sequence"/>
</dbReference>
<dbReference type="InterPro" id="IPR013216">
    <property type="entry name" value="Methyltransf_11"/>
</dbReference>
<evidence type="ECO:0000313" key="5">
    <source>
        <dbReference type="EMBL" id="CAK0823233.1"/>
    </source>
</evidence>
<dbReference type="InterPro" id="IPR051419">
    <property type="entry name" value="Lys/N-term_MeTrsfase_sf"/>
</dbReference>
<protein>
    <recommendedName>
        <fullName evidence="4">Methyltransferase type 11 domain-containing protein</fullName>
    </recommendedName>
</protein>
<evidence type="ECO:0000259" key="4">
    <source>
        <dbReference type="Pfam" id="PF08241"/>
    </source>
</evidence>
<organism evidence="5 6">
    <name type="scientific">Prorocentrum cordatum</name>
    <dbReference type="NCBI Taxonomy" id="2364126"/>
    <lineage>
        <taxon>Eukaryota</taxon>
        <taxon>Sar</taxon>
        <taxon>Alveolata</taxon>
        <taxon>Dinophyceae</taxon>
        <taxon>Prorocentrales</taxon>
        <taxon>Prorocentraceae</taxon>
        <taxon>Prorocentrum</taxon>
    </lineage>
</organism>